<evidence type="ECO:0000256" key="4">
    <source>
        <dbReference type="ARBA" id="ARBA00022764"/>
    </source>
</evidence>
<keyword evidence="6" id="KW-0175">Coiled coil</keyword>
<keyword evidence="4" id="KW-0574">Periplasm</keyword>
<dbReference type="PRINTS" id="PR00909">
    <property type="entry name" value="SPERMDNBNDNG"/>
</dbReference>
<proteinExistence type="predicted"/>
<feature type="chain" id="PRO_5012821889" evidence="7">
    <location>
        <begin position="22"/>
        <end position="357"/>
    </location>
</feature>
<comment type="subcellular location">
    <subcellularLocation>
        <location evidence="1">Periplasm</location>
    </subcellularLocation>
</comment>
<evidence type="ECO:0000256" key="7">
    <source>
        <dbReference type="SAM" id="SignalP"/>
    </source>
</evidence>
<dbReference type="InterPro" id="IPR006059">
    <property type="entry name" value="SBP"/>
</dbReference>
<dbReference type="InterPro" id="IPR001188">
    <property type="entry name" value="Sperm_putr-bd"/>
</dbReference>
<dbReference type="SUPFAM" id="SSF53850">
    <property type="entry name" value="Periplasmic binding protein-like II"/>
    <property type="match status" value="1"/>
</dbReference>
<dbReference type="PANTHER" id="PTHR30222">
    <property type="entry name" value="SPERMIDINE/PUTRESCINE-BINDING PERIPLASMIC PROTEIN"/>
    <property type="match status" value="1"/>
</dbReference>
<dbReference type="GO" id="GO:0019808">
    <property type="term" value="F:polyamine binding"/>
    <property type="evidence" value="ECO:0007669"/>
    <property type="project" value="InterPro"/>
</dbReference>
<feature type="coiled-coil region" evidence="6">
    <location>
        <begin position="190"/>
        <end position="217"/>
    </location>
</feature>
<protein>
    <submittedName>
        <fullName evidence="8">Spermidine/putrescine-binding periplasmic protein</fullName>
    </submittedName>
</protein>
<evidence type="ECO:0000313" key="9">
    <source>
        <dbReference type="Proteomes" id="UP000191554"/>
    </source>
</evidence>
<feature type="signal peptide" evidence="7">
    <location>
        <begin position="1"/>
        <end position="21"/>
    </location>
</feature>
<dbReference type="Proteomes" id="UP000191554">
    <property type="component" value="Unassembled WGS sequence"/>
</dbReference>
<dbReference type="PANTHER" id="PTHR30222:SF17">
    <property type="entry name" value="SPERMIDINE_PUTRESCINE-BINDING PERIPLASMIC PROTEIN"/>
    <property type="match status" value="1"/>
</dbReference>
<evidence type="ECO:0000256" key="2">
    <source>
        <dbReference type="ARBA" id="ARBA00022448"/>
    </source>
</evidence>
<dbReference type="CDD" id="cd13663">
    <property type="entry name" value="PBP2_PotD_PotF_like_2"/>
    <property type="match status" value="1"/>
</dbReference>
<evidence type="ECO:0000256" key="5">
    <source>
        <dbReference type="PIRSR" id="PIRSR019574-1"/>
    </source>
</evidence>
<dbReference type="PROSITE" id="PS51257">
    <property type="entry name" value="PROKAR_LIPOPROTEIN"/>
    <property type="match status" value="1"/>
</dbReference>
<dbReference type="STRING" id="48256.CLHUN_32360"/>
<dbReference type="EMBL" id="MZGX01000023">
    <property type="protein sequence ID" value="OPX42912.1"/>
    <property type="molecule type" value="Genomic_DNA"/>
</dbReference>
<accession>A0A1V4SG56</accession>
<dbReference type="GO" id="GO:0015846">
    <property type="term" value="P:polyamine transport"/>
    <property type="evidence" value="ECO:0007669"/>
    <property type="project" value="InterPro"/>
</dbReference>
<dbReference type="GO" id="GO:0042597">
    <property type="term" value="C:periplasmic space"/>
    <property type="evidence" value="ECO:0007669"/>
    <property type="project" value="UniProtKB-SubCell"/>
</dbReference>
<keyword evidence="2" id="KW-0813">Transport</keyword>
<dbReference type="AlphaFoldDB" id="A0A1V4SG56"/>
<reference evidence="8 9" key="1">
    <citation type="submission" date="2017-03" db="EMBL/GenBank/DDBJ databases">
        <title>Genome sequence of Clostridium hungatei DSM 14427.</title>
        <authorList>
            <person name="Poehlein A."/>
            <person name="Daniel R."/>
        </authorList>
    </citation>
    <scope>NUCLEOTIDE SEQUENCE [LARGE SCALE GENOMIC DNA]</scope>
    <source>
        <strain evidence="8 9">DSM 14427</strain>
    </source>
</reference>
<comment type="caution">
    <text evidence="8">The sequence shown here is derived from an EMBL/GenBank/DDBJ whole genome shotgun (WGS) entry which is preliminary data.</text>
</comment>
<keyword evidence="3 7" id="KW-0732">Signal</keyword>
<dbReference type="RefSeq" id="WP_080065672.1">
    <property type="nucleotide sequence ID" value="NZ_MZGX01000023.1"/>
</dbReference>
<evidence type="ECO:0000313" key="8">
    <source>
        <dbReference type="EMBL" id="OPX42912.1"/>
    </source>
</evidence>
<sequence>MKRVLAGLLVLAVVLSTGALAGCGANNTTSKGSEEKVTLKVYNWGDYIGEDVIKKFEEKYNINVVYDTFSDNEVMHTKLKSGGGDYDVAIPSDYMIKRMIDEGMVKKLNFENIPNYKYIDDSFKNLGFDPKNEYSVPYMWGTVGIIYNKTMVTDKVDSWNILWNDKYKKQVFMLDSQRDSIGITLKKLGYSLNTKKMEELENAKEELIKQKELGVVQSYVGDEVKDKMIMGEAAFAVVWSGDAVFMKRENPDLEYVIPKEGSNLWFDSMVVLNNTQHQKEAELFINFMCETDIAFENADYIGYSTPHTEAKKQMSPDLLSDIAAYPTKEQIKNCEVFEDLADSIRDYDRIWTEISAK</sequence>
<evidence type="ECO:0000256" key="6">
    <source>
        <dbReference type="SAM" id="Coils"/>
    </source>
</evidence>
<dbReference type="OrthoDB" id="9769319at2"/>
<keyword evidence="9" id="KW-1185">Reference proteome</keyword>
<evidence type="ECO:0000256" key="3">
    <source>
        <dbReference type="ARBA" id="ARBA00022729"/>
    </source>
</evidence>
<gene>
    <name evidence="8" type="primary">potD</name>
    <name evidence="8" type="ORF">CLHUN_32360</name>
</gene>
<dbReference type="PIRSF" id="PIRSF019574">
    <property type="entry name" value="Periplasmic_polyamine_BP"/>
    <property type="match status" value="1"/>
</dbReference>
<dbReference type="Pfam" id="PF13416">
    <property type="entry name" value="SBP_bac_8"/>
    <property type="match status" value="1"/>
</dbReference>
<feature type="binding site" evidence="5">
    <location>
        <position position="94"/>
    </location>
    <ligand>
        <name>spermidine</name>
        <dbReference type="ChEBI" id="CHEBI:57834"/>
    </ligand>
</feature>
<organism evidence="8 9">
    <name type="scientific">Ruminiclostridium hungatei</name>
    <name type="common">Clostridium hungatei</name>
    <dbReference type="NCBI Taxonomy" id="48256"/>
    <lineage>
        <taxon>Bacteria</taxon>
        <taxon>Bacillati</taxon>
        <taxon>Bacillota</taxon>
        <taxon>Clostridia</taxon>
        <taxon>Eubacteriales</taxon>
        <taxon>Oscillospiraceae</taxon>
        <taxon>Ruminiclostridium</taxon>
    </lineage>
</organism>
<name>A0A1V4SG56_RUMHU</name>
<evidence type="ECO:0000256" key="1">
    <source>
        <dbReference type="ARBA" id="ARBA00004418"/>
    </source>
</evidence>
<dbReference type="Gene3D" id="3.40.190.10">
    <property type="entry name" value="Periplasmic binding protein-like II"/>
    <property type="match status" value="2"/>
</dbReference>